<keyword evidence="7" id="KW-1185">Reference proteome</keyword>
<keyword evidence="5" id="KW-0812">Transmembrane</keyword>
<dbReference type="GO" id="GO:0008270">
    <property type="term" value="F:zinc ion binding"/>
    <property type="evidence" value="ECO:0007669"/>
    <property type="project" value="UniProtKB-KW"/>
</dbReference>
<keyword evidence="5" id="KW-1133">Transmembrane helix</keyword>
<dbReference type="Proteomes" id="UP000887566">
    <property type="component" value="Unplaced"/>
</dbReference>
<dbReference type="InterPro" id="IPR027370">
    <property type="entry name" value="Znf-RING_euk"/>
</dbReference>
<feature type="transmembrane region" description="Helical" evidence="5">
    <location>
        <begin position="150"/>
        <end position="173"/>
    </location>
</feature>
<dbReference type="InterPro" id="IPR001841">
    <property type="entry name" value="Znf_RING"/>
</dbReference>
<dbReference type="SUPFAM" id="SSF57850">
    <property type="entry name" value="RING/U-box"/>
    <property type="match status" value="1"/>
</dbReference>
<dbReference type="InterPro" id="IPR013083">
    <property type="entry name" value="Znf_RING/FYVE/PHD"/>
</dbReference>
<dbReference type="GO" id="GO:0016567">
    <property type="term" value="P:protein ubiquitination"/>
    <property type="evidence" value="ECO:0007669"/>
    <property type="project" value="TreeGrafter"/>
</dbReference>
<evidence type="ECO:0000256" key="4">
    <source>
        <dbReference type="PROSITE-ProRule" id="PRU00175"/>
    </source>
</evidence>
<dbReference type="SMART" id="SM00184">
    <property type="entry name" value="RING"/>
    <property type="match status" value="1"/>
</dbReference>
<protein>
    <submittedName>
        <fullName evidence="8">RING-type domain-containing protein</fullName>
    </submittedName>
</protein>
<feature type="domain" description="RING-type" evidence="6">
    <location>
        <begin position="6"/>
        <end position="57"/>
    </location>
</feature>
<dbReference type="GO" id="GO:0061630">
    <property type="term" value="F:ubiquitin protein ligase activity"/>
    <property type="evidence" value="ECO:0007669"/>
    <property type="project" value="TreeGrafter"/>
</dbReference>
<sequence length="217" mass="23809">MAAPQCPVCFEQYDQKVLVPKQFTCGHSLCAVCAAQVQAEGTSLGVFGNMLKCPTCRSVSTYQKELSTNYALLAVSNETNDPEVIERAQAAALRVATIKPAAQNNNIMLPAPSLLTEVKVFTKMVLGWFAVIVAIHCALLAIWNVIYGAAYVVVIVAYSIIYYGVYCSLYGLVENLLSWFVFFFYTYALASIGLVMILVGLARFLRYRGFGNSVNSH</sequence>
<keyword evidence="2 4" id="KW-0863">Zinc-finger</keyword>
<dbReference type="PROSITE" id="PS00518">
    <property type="entry name" value="ZF_RING_1"/>
    <property type="match status" value="1"/>
</dbReference>
<accession>A0A914X3P5</accession>
<name>A0A914X3P5_9BILA</name>
<dbReference type="PROSITE" id="PS50089">
    <property type="entry name" value="ZF_RING_2"/>
    <property type="match status" value="1"/>
</dbReference>
<dbReference type="Pfam" id="PF13445">
    <property type="entry name" value="zf-RING_UBOX"/>
    <property type="match status" value="1"/>
</dbReference>
<keyword evidence="5" id="KW-0472">Membrane</keyword>
<evidence type="ECO:0000256" key="1">
    <source>
        <dbReference type="ARBA" id="ARBA00022723"/>
    </source>
</evidence>
<keyword evidence="1" id="KW-0479">Metal-binding</keyword>
<feature type="transmembrane region" description="Helical" evidence="5">
    <location>
        <begin position="125"/>
        <end position="143"/>
    </location>
</feature>
<dbReference type="InterPro" id="IPR017907">
    <property type="entry name" value="Znf_RING_CS"/>
</dbReference>
<keyword evidence="3" id="KW-0862">Zinc</keyword>
<dbReference type="InterPro" id="IPR051435">
    <property type="entry name" value="RING_finger_E3_ubiq-ligases"/>
</dbReference>
<dbReference type="PANTHER" id="PTHR22791:SF6">
    <property type="entry name" value="RING-TYPE DOMAIN-CONTAINING PROTEIN"/>
    <property type="match status" value="1"/>
</dbReference>
<dbReference type="WBParaSite" id="PSAMB.scaffold6216size9952.g28142.t1">
    <property type="protein sequence ID" value="PSAMB.scaffold6216size9952.g28142.t1"/>
    <property type="gene ID" value="PSAMB.scaffold6216size9952.g28142"/>
</dbReference>
<proteinExistence type="predicted"/>
<evidence type="ECO:0000313" key="7">
    <source>
        <dbReference type="Proteomes" id="UP000887566"/>
    </source>
</evidence>
<evidence type="ECO:0000256" key="5">
    <source>
        <dbReference type="SAM" id="Phobius"/>
    </source>
</evidence>
<reference evidence="8" key="1">
    <citation type="submission" date="2022-11" db="UniProtKB">
        <authorList>
            <consortium name="WormBaseParasite"/>
        </authorList>
    </citation>
    <scope>IDENTIFICATION</scope>
</reference>
<evidence type="ECO:0000259" key="6">
    <source>
        <dbReference type="PROSITE" id="PS50089"/>
    </source>
</evidence>
<evidence type="ECO:0000256" key="3">
    <source>
        <dbReference type="ARBA" id="ARBA00022833"/>
    </source>
</evidence>
<dbReference type="PANTHER" id="PTHR22791">
    <property type="entry name" value="RING-TYPE DOMAIN-CONTAINING PROTEIN"/>
    <property type="match status" value="1"/>
</dbReference>
<organism evidence="7 8">
    <name type="scientific">Plectus sambesii</name>
    <dbReference type="NCBI Taxonomy" id="2011161"/>
    <lineage>
        <taxon>Eukaryota</taxon>
        <taxon>Metazoa</taxon>
        <taxon>Ecdysozoa</taxon>
        <taxon>Nematoda</taxon>
        <taxon>Chromadorea</taxon>
        <taxon>Plectida</taxon>
        <taxon>Plectina</taxon>
        <taxon>Plectoidea</taxon>
        <taxon>Plectidae</taxon>
        <taxon>Plectus</taxon>
    </lineage>
</organism>
<evidence type="ECO:0000256" key="2">
    <source>
        <dbReference type="ARBA" id="ARBA00022771"/>
    </source>
</evidence>
<dbReference type="Gene3D" id="3.30.40.10">
    <property type="entry name" value="Zinc/RING finger domain, C3HC4 (zinc finger)"/>
    <property type="match status" value="1"/>
</dbReference>
<feature type="transmembrane region" description="Helical" evidence="5">
    <location>
        <begin position="179"/>
        <end position="202"/>
    </location>
</feature>
<evidence type="ECO:0000313" key="8">
    <source>
        <dbReference type="WBParaSite" id="PSAMB.scaffold6216size9952.g28142.t1"/>
    </source>
</evidence>
<dbReference type="AlphaFoldDB" id="A0A914X3P5"/>